<dbReference type="InterPro" id="IPR027417">
    <property type="entry name" value="P-loop_NTPase"/>
</dbReference>
<feature type="domain" description="ABC transmembrane type-1" evidence="10">
    <location>
        <begin position="1"/>
        <end position="106"/>
    </location>
</feature>
<keyword evidence="3" id="KW-0813">Transport</keyword>
<evidence type="ECO:0000256" key="2">
    <source>
        <dbReference type="ARBA" id="ARBA00009726"/>
    </source>
</evidence>
<keyword evidence="7 9" id="KW-1133">Transmembrane helix</keyword>
<dbReference type="PANTHER" id="PTHR24223">
    <property type="entry name" value="ATP-BINDING CASSETTE SUB-FAMILY C"/>
    <property type="match status" value="1"/>
</dbReference>
<dbReference type="PROSITE" id="PS50929">
    <property type="entry name" value="ABC_TM1F"/>
    <property type="match status" value="1"/>
</dbReference>
<keyword evidence="8 9" id="KW-0472">Membrane</keyword>
<dbReference type="GO" id="GO:0005524">
    <property type="term" value="F:ATP binding"/>
    <property type="evidence" value="ECO:0007669"/>
    <property type="project" value="UniProtKB-KW"/>
</dbReference>
<dbReference type="AlphaFoldDB" id="A0A7R9VUS5"/>
<dbReference type="PANTHER" id="PTHR24223:SF456">
    <property type="entry name" value="MULTIDRUG RESISTANCE-ASSOCIATED PROTEIN LETHAL(2)03659"/>
    <property type="match status" value="1"/>
</dbReference>
<dbReference type="SUPFAM" id="SSF90123">
    <property type="entry name" value="ABC transporter transmembrane region"/>
    <property type="match status" value="1"/>
</dbReference>
<keyword evidence="4 9" id="KW-0812">Transmembrane</keyword>
<evidence type="ECO:0000256" key="4">
    <source>
        <dbReference type="ARBA" id="ARBA00022692"/>
    </source>
</evidence>
<evidence type="ECO:0000259" key="10">
    <source>
        <dbReference type="PROSITE" id="PS50929"/>
    </source>
</evidence>
<dbReference type="InterPro" id="IPR036640">
    <property type="entry name" value="ABC1_TM_sf"/>
</dbReference>
<dbReference type="Gene3D" id="1.20.1560.10">
    <property type="entry name" value="ABC transporter type 1, transmembrane domain"/>
    <property type="match status" value="1"/>
</dbReference>
<dbReference type="Pfam" id="PF00664">
    <property type="entry name" value="ABC_membrane"/>
    <property type="match status" value="1"/>
</dbReference>
<comment type="similarity">
    <text evidence="2">Belongs to the ABC transporter superfamily. ABCC family. Conjugate transporter (TC 3.A.1.208) subfamily.</text>
</comment>
<reference evidence="11" key="1">
    <citation type="submission" date="2021-01" db="EMBL/GenBank/DDBJ databases">
        <authorList>
            <person name="Corre E."/>
            <person name="Pelletier E."/>
            <person name="Niang G."/>
            <person name="Scheremetjew M."/>
            <person name="Finn R."/>
            <person name="Kale V."/>
            <person name="Holt S."/>
            <person name="Cochrane G."/>
            <person name="Meng A."/>
            <person name="Brown T."/>
            <person name="Cohen L."/>
        </authorList>
    </citation>
    <scope>NUCLEOTIDE SEQUENCE</scope>
    <source>
        <strain evidence="11">CCMP147</strain>
    </source>
</reference>
<sequence>MSEALSGIASIRANNAMEFYKGKFREAHDAHSRAFFAFLGSSRWVGFRMDSLMFLLLALASYLAVLFHEQGWFSIDPAVLGLALTMLLQLAGTFQWAVRQSAEVVNQMVSVERISDFCHLPSEAVLASDKDSELAAWPTSGSINVSHLSIRYRESLPLSLRNVSIRIQSGHRVGVVGRTGSGE</sequence>
<dbReference type="EMBL" id="HBED01015460">
    <property type="protein sequence ID" value="CAD8305943.1"/>
    <property type="molecule type" value="Transcribed_RNA"/>
</dbReference>
<evidence type="ECO:0000256" key="1">
    <source>
        <dbReference type="ARBA" id="ARBA00004141"/>
    </source>
</evidence>
<gene>
    <name evidence="11" type="ORF">TDUB1175_LOCUS7659</name>
</gene>
<dbReference type="GO" id="GO:0140359">
    <property type="term" value="F:ABC-type transporter activity"/>
    <property type="evidence" value="ECO:0007669"/>
    <property type="project" value="InterPro"/>
</dbReference>
<evidence type="ECO:0000256" key="5">
    <source>
        <dbReference type="ARBA" id="ARBA00022741"/>
    </source>
</evidence>
<comment type="subcellular location">
    <subcellularLocation>
        <location evidence="1">Membrane</location>
        <topology evidence="1">Multi-pass membrane protein</topology>
    </subcellularLocation>
</comment>
<keyword evidence="5" id="KW-0547">Nucleotide-binding</keyword>
<dbReference type="GO" id="GO:0016020">
    <property type="term" value="C:membrane"/>
    <property type="evidence" value="ECO:0007669"/>
    <property type="project" value="UniProtKB-SubCell"/>
</dbReference>
<proteinExistence type="inferred from homology"/>
<evidence type="ECO:0000256" key="8">
    <source>
        <dbReference type="ARBA" id="ARBA00023136"/>
    </source>
</evidence>
<evidence type="ECO:0000313" key="11">
    <source>
        <dbReference type="EMBL" id="CAD8305943.1"/>
    </source>
</evidence>
<dbReference type="SUPFAM" id="SSF52540">
    <property type="entry name" value="P-loop containing nucleoside triphosphate hydrolases"/>
    <property type="match status" value="1"/>
</dbReference>
<dbReference type="InterPro" id="IPR011527">
    <property type="entry name" value="ABC1_TM_dom"/>
</dbReference>
<dbReference type="InterPro" id="IPR050173">
    <property type="entry name" value="ABC_transporter_C-like"/>
</dbReference>
<feature type="transmembrane region" description="Helical" evidence="9">
    <location>
        <begin position="79"/>
        <end position="98"/>
    </location>
</feature>
<organism evidence="11">
    <name type="scientific">Pseudictyota dubia</name>
    <dbReference type="NCBI Taxonomy" id="2749911"/>
    <lineage>
        <taxon>Eukaryota</taxon>
        <taxon>Sar</taxon>
        <taxon>Stramenopiles</taxon>
        <taxon>Ochrophyta</taxon>
        <taxon>Bacillariophyta</taxon>
        <taxon>Mediophyceae</taxon>
        <taxon>Biddulphiophycidae</taxon>
        <taxon>Eupodiscales</taxon>
        <taxon>Odontellaceae</taxon>
        <taxon>Pseudictyota</taxon>
    </lineage>
</organism>
<evidence type="ECO:0000256" key="6">
    <source>
        <dbReference type="ARBA" id="ARBA00022840"/>
    </source>
</evidence>
<protein>
    <recommendedName>
        <fullName evidence="10">ABC transmembrane type-1 domain-containing protein</fullName>
    </recommendedName>
</protein>
<evidence type="ECO:0000256" key="9">
    <source>
        <dbReference type="SAM" id="Phobius"/>
    </source>
</evidence>
<dbReference type="Gene3D" id="3.40.50.300">
    <property type="entry name" value="P-loop containing nucleotide triphosphate hydrolases"/>
    <property type="match status" value="1"/>
</dbReference>
<evidence type="ECO:0000256" key="7">
    <source>
        <dbReference type="ARBA" id="ARBA00022989"/>
    </source>
</evidence>
<accession>A0A7R9VUS5</accession>
<name>A0A7R9VUS5_9STRA</name>
<evidence type="ECO:0000256" key="3">
    <source>
        <dbReference type="ARBA" id="ARBA00022448"/>
    </source>
</evidence>
<feature type="transmembrane region" description="Helical" evidence="9">
    <location>
        <begin position="51"/>
        <end position="67"/>
    </location>
</feature>
<keyword evidence="6" id="KW-0067">ATP-binding</keyword>